<organism evidence="7 8">
    <name type="scientific">Ferruginivarius sediminum</name>
    <dbReference type="NCBI Taxonomy" id="2661937"/>
    <lineage>
        <taxon>Bacteria</taxon>
        <taxon>Pseudomonadati</taxon>
        <taxon>Pseudomonadota</taxon>
        <taxon>Alphaproteobacteria</taxon>
        <taxon>Rhodospirillales</taxon>
        <taxon>Rhodospirillaceae</taxon>
        <taxon>Ferruginivarius</taxon>
    </lineage>
</organism>
<dbReference type="HAMAP" id="MF_02114">
    <property type="entry name" value="CofC"/>
    <property type="match status" value="1"/>
</dbReference>
<feature type="region of interest" description="Disordered" evidence="6">
    <location>
        <begin position="222"/>
        <end position="242"/>
    </location>
</feature>
<dbReference type="PANTHER" id="PTHR40392:SF1">
    <property type="entry name" value="2-PHOSPHO-L-LACTATE GUANYLYLTRANSFERASE"/>
    <property type="match status" value="1"/>
</dbReference>
<dbReference type="Pfam" id="PF01983">
    <property type="entry name" value="CofC"/>
    <property type="match status" value="1"/>
</dbReference>
<feature type="compositionally biased region" description="Polar residues" evidence="6">
    <location>
        <begin position="232"/>
        <end position="242"/>
    </location>
</feature>
<keyword evidence="4 5" id="KW-0342">GTP-binding</keyword>
<dbReference type="InterPro" id="IPR029044">
    <property type="entry name" value="Nucleotide-diphossugar_trans"/>
</dbReference>
<keyword evidence="1 5" id="KW-0808">Transferase</keyword>
<dbReference type="GO" id="GO:0005525">
    <property type="term" value="F:GTP binding"/>
    <property type="evidence" value="ECO:0007669"/>
    <property type="project" value="UniProtKB-KW"/>
</dbReference>
<keyword evidence="3 5" id="KW-0547">Nucleotide-binding</keyword>
<accession>A0A369T4Z9</accession>
<dbReference type="EMBL" id="QPMH01000027">
    <property type="protein sequence ID" value="RDD60410.1"/>
    <property type="molecule type" value="Genomic_DNA"/>
</dbReference>
<evidence type="ECO:0000313" key="7">
    <source>
        <dbReference type="EMBL" id="RDD60410.1"/>
    </source>
</evidence>
<dbReference type="Gene3D" id="3.90.550.10">
    <property type="entry name" value="Spore Coat Polysaccharide Biosynthesis Protein SpsA, Chain A"/>
    <property type="match status" value="1"/>
</dbReference>
<dbReference type="NCBIfam" id="TIGR03552">
    <property type="entry name" value="F420_cofC"/>
    <property type="match status" value="1"/>
</dbReference>
<dbReference type="EC" id="2.7.7.106" evidence="5"/>
<evidence type="ECO:0000256" key="2">
    <source>
        <dbReference type="ARBA" id="ARBA00022695"/>
    </source>
</evidence>
<reference evidence="7 8" key="1">
    <citation type="submission" date="2018-07" db="EMBL/GenBank/DDBJ databases">
        <title>Venubactetium sediminum gen. nov., sp. nov., isolated from a marine solar saltern.</title>
        <authorList>
            <person name="Wang S."/>
        </authorList>
    </citation>
    <scope>NUCLEOTIDE SEQUENCE [LARGE SCALE GENOMIC DNA]</scope>
    <source>
        <strain evidence="7 8">WD2A32</strain>
    </source>
</reference>
<evidence type="ECO:0000256" key="4">
    <source>
        <dbReference type="ARBA" id="ARBA00023134"/>
    </source>
</evidence>
<evidence type="ECO:0000256" key="6">
    <source>
        <dbReference type="SAM" id="MobiDB-lite"/>
    </source>
</evidence>
<keyword evidence="2 5" id="KW-0548">Nucleotidyltransferase</keyword>
<comment type="pathway">
    <text evidence="5">Cofactor biosynthesis; coenzyme F420 biosynthesis.</text>
</comment>
<evidence type="ECO:0000313" key="8">
    <source>
        <dbReference type="Proteomes" id="UP000253941"/>
    </source>
</evidence>
<evidence type="ECO:0000256" key="5">
    <source>
        <dbReference type="HAMAP-Rule" id="MF_02114"/>
    </source>
</evidence>
<comment type="similarity">
    <text evidence="5">Belongs to the CofC family.</text>
</comment>
<dbReference type="InterPro" id="IPR002835">
    <property type="entry name" value="CofC"/>
</dbReference>
<dbReference type="GO" id="GO:0043814">
    <property type="term" value="F:phospholactate guanylyltransferase activity"/>
    <property type="evidence" value="ECO:0007669"/>
    <property type="project" value="InterPro"/>
</dbReference>
<dbReference type="PANTHER" id="PTHR40392">
    <property type="entry name" value="2-PHOSPHO-L-LACTATE GUANYLYLTRANSFERASE"/>
    <property type="match status" value="1"/>
</dbReference>
<dbReference type="UniPathway" id="UPA00071"/>
<protein>
    <recommendedName>
        <fullName evidence="5">3-phospho-D-glycerate guanylyltransferase</fullName>
        <shortName evidence="5">3PG guanylyltransferase</shortName>
        <ecNumber evidence="5">2.7.7.106</ecNumber>
    </recommendedName>
</protein>
<comment type="caution">
    <text evidence="7">The sequence shown here is derived from an EMBL/GenBank/DDBJ whole genome shotgun (WGS) entry which is preliminary data.</text>
</comment>
<gene>
    <name evidence="7" type="primary">cofC</name>
    <name evidence="5" type="synonym">fbiD</name>
    <name evidence="7" type="ORF">DRB17_18035</name>
</gene>
<sequence length="242" mass="25507">MIEASGNATWIVIPVKRLESAKQRLAPVLPAHARRELALAMLRDVLEAATPVRGIRGVAVVTPDERLRPVCDAYGATWLGEESVSGMNAAVAHAARVLEASGAARTVVIPADLPAVSVAAVERVLAEITADVAILRDRRGRGTNMLACRPPSAIQPRFGTGSFAAHIEAAWARGLTPQEIHSPAFACDVDTPEDLLALTRGACGRNTARWIEHYRAGIESGSNGEVAPSLGAGQTTTWGKEA</sequence>
<keyword evidence="8" id="KW-1185">Reference proteome</keyword>
<dbReference type="AlphaFoldDB" id="A0A369T4Z9"/>
<comment type="function">
    <text evidence="5">Guanylyltransferase that catalyzes the activation of (2R)-3-phosphoglycerate (3PG) as 3-[(R)-glyceryl]-diphospho-5'-guanosine, via the condensation of 3PG with GTP. It is involved in the biosynthesis of a derivative of the hydride carrier cofactor coenzyme F420, 3PG-F420.</text>
</comment>
<proteinExistence type="inferred from homology"/>
<dbReference type="GO" id="GO:0052645">
    <property type="term" value="P:F420-0 metabolic process"/>
    <property type="evidence" value="ECO:0007669"/>
    <property type="project" value="UniProtKB-UniRule"/>
</dbReference>
<name>A0A369T4Z9_9PROT</name>
<evidence type="ECO:0000256" key="3">
    <source>
        <dbReference type="ARBA" id="ARBA00022741"/>
    </source>
</evidence>
<dbReference type="RefSeq" id="WP_114583625.1">
    <property type="nucleotide sequence ID" value="NZ_QPMH01000027.1"/>
</dbReference>
<evidence type="ECO:0000256" key="1">
    <source>
        <dbReference type="ARBA" id="ARBA00022679"/>
    </source>
</evidence>
<dbReference type="SUPFAM" id="SSF53448">
    <property type="entry name" value="Nucleotide-diphospho-sugar transferases"/>
    <property type="match status" value="1"/>
</dbReference>
<dbReference type="Proteomes" id="UP000253941">
    <property type="component" value="Unassembled WGS sequence"/>
</dbReference>
<comment type="catalytic activity">
    <reaction evidence="5">
        <text>(2R)-3-phosphoglycerate + GTP + H(+) = 3-[(R)-glyceryl]-diphospho-5'-guanosine + diphosphate</text>
        <dbReference type="Rhea" id="RHEA:63440"/>
        <dbReference type="ChEBI" id="CHEBI:15378"/>
        <dbReference type="ChEBI" id="CHEBI:33019"/>
        <dbReference type="ChEBI" id="CHEBI:37565"/>
        <dbReference type="ChEBI" id="CHEBI:58272"/>
        <dbReference type="ChEBI" id="CHEBI:147306"/>
        <dbReference type="EC" id="2.7.7.106"/>
    </reaction>
</comment>